<keyword evidence="1" id="KW-0560">Oxidoreductase</keyword>
<comment type="similarity">
    <text evidence="1">Belongs to the cytochrome P450 family.</text>
</comment>
<sequence length="126" mass="14279">MFFLLFSLVLSVDRVFKERLIYKNTCFNKGDRALFYTGLANFDATVFDRPYQFQPDREGCLLSFGAGVKKCIGMNIAIYFTCQLITKILSCYQLDNVEIHEVIVGSSAIGCSKFALSISRKLKVSF</sequence>
<dbReference type="Gene3D" id="1.10.630.10">
    <property type="entry name" value="Cytochrome P450"/>
    <property type="match status" value="1"/>
</dbReference>
<name>A0A5C4RL32_PHOLU</name>
<reference evidence="2 3" key="1">
    <citation type="submission" date="2019-01" db="EMBL/GenBank/DDBJ databases">
        <title>Draft genome assembly of Photorhabdus luminescens subsp. sonorensis Caborca.</title>
        <authorList>
            <person name="Duong D.A."/>
            <person name="Espinosa-Artiles P."/>
            <person name="Orozco R.A."/>
            <person name="Molnar I."/>
            <person name="Stock P."/>
        </authorList>
    </citation>
    <scope>NUCLEOTIDE SEQUENCE [LARGE SCALE GENOMIC DNA]</scope>
    <source>
        <strain evidence="2 3">Caborca</strain>
    </source>
</reference>
<evidence type="ECO:0000256" key="1">
    <source>
        <dbReference type="RuleBase" id="RU000461"/>
    </source>
</evidence>
<dbReference type="EMBL" id="SBIJ01000003">
    <property type="protein sequence ID" value="TNH44846.1"/>
    <property type="molecule type" value="Genomic_DNA"/>
</dbReference>
<dbReference type="GO" id="GO:0004497">
    <property type="term" value="F:monooxygenase activity"/>
    <property type="evidence" value="ECO:0007669"/>
    <property type="project" value="UniProtKB-KW"/>
</dbReference>
<dbReference type="InterPro" id="IPR036396">
    <property type="entry name" value="Cyt_P450_sf"/>
</dbReference>
<keyword evidence="1" id="KW-0408">Iron</keyword>
<keyword evidence="1" id="KW-0503">Monooxygenase</keyword>
<dbReference type="RefSeq" id="WP_139654581.1">
    <property type="nucleotide sequence ID" value="NZ_CAWOQH010000155.1"/>
</dbReference>
<gene>
    <name evidence="2" type="ORF">EP164_03315</name>
</gene>
<dbReference type="PROSITE" id="PS00086">
    <property type="entry name" value="CYTOCHROME_P450"/>
    <property type="match status" value="1"/>
</dbReference>
<proteinExistence type="inferred from homology"/>
<dbReference type="GO" id="GO:0005506">
    <property type="term" value="F:iron ion binding"/>
    <property type="evidence" value="ECO:0007669"/>
    <property type="project" value="InterPro"/>
</dbReference>
<dbReference type="SUPFAM" id="SSF48264">
    <property type="entry name" value="Cytochrome P450"/>
    <property type="match status" value="1"/>
</dbReference>
<dbReference type="Pfam" id="PF00067">
    <property type="entry name" value="p450"/>
    <property type="match status" value="1"/>
</dbReference>
<evidence type="ECO:0000313" key="3">
    <source>
        <dbReference type="Proteomes" id="UP000307592"/>
    </source>
</evidence>
<comment type="caution">
    <text evidence="2">The sequence shown here is derived from an EMBL/GenBank/DDBJ whole genome shotgun (WGS) entry which is preliminary data.</text>
</comment>
<dbReference type="GO" id="GO:0020037">
    <property type="term" value="F:heme binding"/>
    <property type="evidence" value="ECO:0007669"/>
    <property type="project" value="InterPro"/>
</dbReference>
<keyword evidence="1" id="KW-0479">Metal-binding</keyword>
<dbReference type="Proteomes" id="UP000307592">
    <property type="component" value="Unassembled WGS sequence"/>
</dbReference>
<protein>
    <submittedName>
        <fullName evidence="2">Cytochrome P450</fullName>
    </submittedName>
</protein>
<organism evidence="2 3">
    <name type="scientific">Photorhabdus luminescens subsp. sonorensis</name>
    <dbReference type="NCBI Taxonomy" id="1173677"/>
    <lineage>
        <taxon>Bacteria</taxon>
        <taxon>Pseudomonadati</taxon>
        <taxon>Pseudomonadota</taxon>
        <taxon>Gammaproteobacteria</taxon>
        <taxon>Enterobacterales</taxon>
        <taxon>Morganellaceae</taxon>
        <taxon>Photorhabdus</taxon>
    </lineage>
</organism>
<dbReference type="GO" id="GO:0016705">
    <property type="term" value="F:oxidoreductase activity, acting on paired donors, with incorporation or reduction of molecular oxygen"/>
    <property type="evidence" value="ECO:0007669"/>
    <property type="project" value="InterPro"/>
</dbReference>
<accession>A0A5C4RL32</accession>
<dbReference type="InterPro" id="IPR001128">
    <property type="entry name" value="Cyt_P450"/>
</dbReference>
<dbReference type="AlphaFoldDB" id="A0A5C4RL32"/>
<keyword evidence="1" id="KW-0349">Heme</keyword>
<evidence type="ECO:0000313" key="2">
    <source>
        <dbReference type="EMBL" id="TNH44846.1"/>
    </source>
</evidence>
<dbReference type="InterPro" id="IPR017972">
    <property type="entry name" value="Cyt_P450_CS"/>
</dbReference>